<dbReference type="Pfam" id="PF13365">
    <property type="entry name" value="Trypsin_2"/>
    <property type="match status" value="1"/>
</dbReference>
<evidence type="ECO:0000313" key="2">
    <source>
        <dbReference type="Proteomes" id="UP000774000"/>
    </source>
</evidence>
<comment type="caution">
    <text evidence="1">The sequence shown here is derived from an EMBL/GenBank/DDBJ whole genome shotgun (WGS) entry which is preliminary data.</text>
</comment>
<sequence>MFELIPNLVMAVGRNNPKGVTILGSCFLLKEEGLFATASHVTENNDNNLVIIISKEDKLSNYQDTTDTNVQMLKAEISKIDPIHDTAILKADVEANSNLKVSSLDNMKVGDQISIFGYPHADHGRMVLTKQDSKIGAKILLDNNGVKTKHAVINLQTRPGQSGSPVIHSSTKKVVGILVGAYVPNTGGGLIVGGLNPQSLHPTTHIVSTEYLKEML</sequence>
<organism evidence="1 2">
    <name type="scientific">Halanaerobacter jeridensis</name>
    <dbReference type="NCBI Taxonomy" id="706427"/>
    <lineage>
        <taxon>Bacteria</taxon>
        <taxon>Bacillati</taxon>
        <taxon>Bacillota</taxon>
        <taxon>Clostridia</taxon>
        <taxon>Halanaerobiales</taxon>
        <taxon>Halobacteroidaceae</taxon>
        <taxon>Halanaerobacter</taxon>
    </lineage>
</organism>
<dbReference type="Proteomes" id="UP000774000">
    <property type="component" value="Unassembled WGS sequence"/>
</dbReference>
<protein>
    <submittedName>
        <fullName evidence="1">V8-like Glu-specific endopeptidase</fullName>
    </submittedName>
</protein>
<dbReference type="EMBL" id="JAFBDQ010000044">
    <property type="protein sequence ID" value="MBM7558236.1"/>
    <property type="molecule type" value="Genomic_DNA"/>
</dbReference>
<keyword evidence="2" id="KW-1185">Reference proteome</keyword>
<accession>A0A938XXT0</accession>
<evidence type="ECO:0000313" key="1">
    <source>
        <dbReference type="EMBL" id="MBM7558236.1"/>
    </source>
</evidence>
<dbReference type="InterPro" id="IPR043504">
    <property type="entry name" value="Peptidase_S1_PA_chymotrypsin"/>
</dbReference>
<gene>
    <name evidence="1" type="ORF">JOC47_003107</name>
</gene>
<dbReference type="InterPro" id="IPR009003">
    <property type="entry name" value="Peptidase_S1_PA"/>
</dbReference>
<reference evidence="1" key="1">
    <citation type="submission" date="2021-01" db="EMBL/GenBank/DDBJ databases">
        <title>Genomic Encyclopedia of Type Strains, Phase IV (KMG-IV): sequencing the most valuable type-strain genomes for metagenomic binning, comparative biology and taxonomic classification.</title>
        <authorList>
            <person name="Goeker M."/>
        </authorList>
    </citation>
    <scope>NUCLEOTIDE SEQUENCE</scope>
    <source>
        <strain evidence="1">DSM 23230</strain>
    </source>
</reference>
<dbReference type="AlphaFoldDB" id="A0A938XXT0"/>
<dbReference type="Gene3D" id="2.40.10.10">
    <property type="entry name" value="Trypsin-like serine proteases"/>
    <property type="match status" value="2"/>
</dbReference>
<name>A0A938XXT0_9FIRM</name>
<proteinExistence type="predicted"/>
<dbReference type="SUPFAM" id="SSF50494">
    <property type="entry name" value="Trypsin-like serine proteases"/>
    <property type="match status" value="1"/>
</dbReference>